<dbReference type="InterPro" id="IPR004839">
    <property type="entry name" value="Aminotransferase_I/II_large"/>
</dbReference>
<reference evidence="5" key="1">
    <citation type="submission" date="2018-05" db="EMBL/GenBank/DDBJ databases">
        <authorList>
            <person name="Lanie J.A."/>
            <person name="Ng W.-L."/>
            <person name="Kazmierczak K.M."/>
            <person name="Andrzejewski T.M."/>
            <person name="Davidsen T.M."/>
            <person name="Wayne K.J."/>
            <person name="Tettelin H."/>
            <person name="Glass J.I."/>
            <person name="Rusch D."/>
            <person name="Podicherti R."/>
            <person name="Tsui H.-C.T."/>
            <person name="Winkler M.E."/>
        </authorList>
    </citation>
    <scope>NUCLEOTIDE SEQUENCE</scope>
</reference>
<dbReference type="GO" id="GO:0008483">
    <property type="term" value="F:transaminase activity"/>
    <property type="evidence" value="ECO:0007669"/>
    <property type="project" value="UniProtKB-KW"/>
</dbReference>
<dbReference type="Gene3D" id="3.90.1150.10">
    <property type="entry name" value="Aspartate Aminotransferase, domain 1"/>
    <property type="match status" value="1"/>
</dbReference>
<dbReference type="PANTHER" id="PTHR43643:SF3">
    <property type="entry name" value="HISTIDINOL-PHOSPHATE AMINOTRANSFERASE"/>
    <property type="match status" value="1"/>
</dbReference>
<name>A0A382MQ36_9ZZZZ</name>
<dbReference type="CDD" id="cd00609">
    <property type="entry name" value="AAT_like"/>
    <property type="match status" value="1"/>
</dbReference>
<keyword evidence="2" id="KW-0808">Transferase</keyword>
<organism evidence="5">
    <name type="scientific">marine metagenome</name>
    <dbReference type="NCBI Taxonomy" id="408172"/>
    <lineage>
        <taxon>unclassified sequences</taxon>
        <taxon>metagenomes</taxon>
        <taxon>ecological metagenomes</taxon>
    </lineage>
</organism>
<protein>
    <recommendedName>
        <fullName evidence="4">Aminotransferase class I/classII large domain-containing protein</fullName>
    </recommendedName>
</protein>
<sequence length="201" mass="21886">MDFIASANKAIVQLQPYQPGKPSDELERELGLTRISKLASNENPLGPSEKISTCLGHAFQDLTRYPDGSANQLKQKLSELHQVEIDQITVGNGSNDVLELVARVFLGPGTQAIVAQHSFVVFSLVTLALDSQLTIVPAVNYGQDLSATLAAVTPRTKMIFIANPNNPTGTWLTEKAIREFLDALPGHVIVVLDQAYFEYVV</sequence>
<evidence type="ECO:0000256" key="3">
    <source>
        <dbReference type="ARBA" id="ARBA00022898"/>
    </source>
</evidence>
<gene>
    <name evidence="5" type="ORF">METZ01_LOCUS302295</name>
</gene>
<dbReference type="PANTHER" id="PTHR43643">
    <property type="entry name" value="HISTIDINOL-PHOSPHATE AMINOTRANSFERASE 2"/>
    <property type="match status" value="1"/>
</dbReference>
<dbReference type="EMBL" id="UINC01094309">
    <property type="protein sequence ID" value="SVC49441.1"/>
    <property type="molecule type" value="Genomic_DNA"/>
</dbReference>
<dbReference type="InterPro" id="IPR015421">
    <property type="entry name" value="PyrdxlP-dep_Trfase_major"/>
</dbReference>
<keyword evidence="3" id="KW-0663">Pyridoxal phosphate</keyword>
<dbReference type="Pfam" id="PF00155">
    <property type="entry name" value="Aminotran_1_2"/>
    <property type="match status" value="1"/>
</dbReference>
<proteinExistence type="predicted"/>
<evidence type="ECO:0000313" key="5">
    <source>
        <dbReference type="EMBL" id="SVC49441.1"/>
    </source>
</evidence>
<dbReference type="Gene3D" id="3.40.640.10">
    <property type="entry name" value="Type I PLP-dependent aspartate aminotransferase-like (Major domain)"/>
    <property type="match status" value="1"/>
</dbReference>
<dbReference type="InterPro" id="IPR015424">
    <property type="entry name" value="PyrdxlP-dep_Trfase"/>
</dbReference>
<evidence type="ECO:0000256" key="1">
    <source>
        <dbReference type="ARBA" id="ARBA00022576"/>
    </source>
</evidence>
<dbReference type="AlphaFoldDB" id="A0A382MQ36"/>
<accession>A0A382MQ36</accession>
<keyword evidence="1" id="KW-0032">Aminotransferase</keyword>
<evidence type="ECO:0000256" key="2">
    <source>
        <dbReference type="ARBA" id="ARBA00022679"/>
    </source>
</evidence>
<evidence type="ECO:0000259" key="4">
    <source>
        <dbReference type="Pfam" id="PF00155"/>
    </source>
</evidence>
<dbReference type="InterPro" id="IPR015422">
    <property type="entry name" value="PyrdxlP-dep_Trfase_small"/>
</dbReference>
<dbReference type="InterPro" id="IPR050106">
    <property type="entry name" value="HistidinolP_aminotransfase"/>
</dbReference>
<dbReference type="SUPFAM" id="SSF53383">
    <property type="entry name" value="PLP-dependent transferases"/>
    <property type="match status" value="1"/>
</dbReference>
<dbReference type="GO" id="GO:0030170">
    <property type="term" value="F:pyridoxal phosphate binding"/>
    <property type="evidence" value="ECO:0007669"/>
    <property type="project" value="InterPro"/>
</dbReference>
<feature type="non-terminal residue" evidence="5">
    <location>
        <position position="201"/>
    </location>
</feature>
<feature type="domain" description="Aminotransferase class I/classII large" evidence="4">
    <location>
        <begin position="36"/>
        <end position="200"/>
    </location>
</feature>